<dbReference type="RefSeq" id="WP_390470117.1">
    <property type="nucleotide sequence ID" value="NZ_BAABXL010000001.1"/>
</dbReference>
<evidence type="ECO:0000256" key="3">
    <source>
        <dbReference type="ARBA" id="ARBA00022475"/>
    </source>
</evidence>
<feature type="transmembrane region" description="Helical" evidence="12">
    <location>
        <begin position="202"/>
        <end position="230"/>
    </location>
</feature>
<dbReference type="PANTHER" id="PTHR30175">
    <property type="entry name" value="PHOSPHOTRANSFERASE SYSTEM TRANSPORT PROTEIN"/>
    <property type="match status" value="1"/>
</dbReference>
<keyword evidence="9 12" id="KW-1133">Transmembrane helix</keyword>
<evidence type="ECO:0000313" key="16">
    <source>
        <dbReference type="EMBL" id="GAA6269361.1"/>
    </source>
</evidence>
<evidence type="ECO:0000256" key="4">
    <source>
        <dbReference type="ARBA" id="ARBA00022597"/>
    </source>
</evidence>
<dbReference type="Pfam" id="PF00367">
    <property type="entry name" value="PTS_EIIB"/>
    <property type="match status" value="1"/>
</dbReference>
<feature type="domain" description="PTS EIIB type-1" evidence="14">
    <location>
        <begin position="6"/>
        <end position="88"/>
    </location>
</feature>
<feature type="transmembrane region" description="Helical" evidence="12">
    <location>
        <begin position="427"/>
        <end position="449"/>
    </location>
</feature>
<dbReference type="InterPro" id="IPR018113">
    <property type="entry name" value="PTrfase_EIIB_Cys"/>
</dbReference>
<dbReference type="InterPro" id="IPR013013">
    <property type="entry name" value="PTS_EIIC_1"/>
</dbReference>
<evidence type="ECO:0000256" key="7">
    <source>
        <dbReference type="ARBA" id="ARBA00022692"/>
    </source>
</evidence>
<dbReference type="InterPro" id="IPR001127">
    <property type="entry name" value="PTS_EIIA_1_perm"/>
</dbReference>
<evidence type="ECO:0000256" key="9">
    <source>
        <dbReference type="ARBA" id="ARBA00022989"/>
    </source>
</evidence>
<feature type="transmembrane region" description="Helical" evidence="12">
    <location>
        <begin position="115"/>
        <end position="138"/>
    </location>
</feature>
<evidence type="ECO:0008006" key="18">
    <source>
        <dbReference type="Google" id="ProtNLM"/>
    </source>
</evidence>
<dbReference type="Proteomes" id="UP001600894">
    <property type="component" value="Unassembled WGS sequence"/>
</dbReference>
<evidence type="ECO:0000256" key="5">
    <source>
        <dbReference type="ARBA" id="ARBA00022679"/>
    </source>
</evidence>
<dbReference type="Gene3D" id="2.70.70.10">
    <property type="entry name" value="Glucose Permease (Domain IIA)"/>
    <property type="match status" value="1"/>
</dbReference>
<feature type="transmembrane region" description="Helical" evidence="12">
    <location>
        <begin position="286"/>
        <end position="305"/>
    </location>
</feature>
<proteinExistence type="predicted"/>
<protein>
    <recommendedName>
        <fullName evidence="18">PTS beta-glucoside transporter subunit EIIBCA</fullName>
    </recommendedName>
</protein>
<keyword evidence="6" id="KW-0598">Phosphotransferase system</keyword>
<dbReference type="InterPro" id="IPR036878">
    <property type="entry name" value="Glu_permease_IIB"/>
</dbReference>
<evidence type="ECO:0000313" key="17">
    <source>
        <dbReference type="Proteomes" id="UP001600894"/>
    </source>
</evidence>
<keyword evidence="10 12" id="KW-0472">Membrane</keyword>
<dbReference type="InterPro" id="IPR011055">
    <property type="entry name" value="Dup_hybrid_motif"/>
</dbReference>
<evidence type="ECO:0000256" key="8">
    <source>
        <dbReference type="ARBA" id="ARBA00022777"/>
    </source>
</evidence>
<feature type="transmembrane region" description="Helical" evidence="12">
    <location>
        <begin position="176"/>
        <end position="196"/>
    </location>
</feature>
<feature type="domain" description="PTS EIIA type-1" evidence="13">
    <location>
        <begin position="503"/>
        <end position="606"/>
    </location>
</feature>
<dbReference type="InterPro" id="IPR001996">
    <property type="entry name" value="PTS_IIB_1"/>
</dbReference>
<reference evidence="16 17" key="1">
    <citation type="submission" date="2024-04" db="EMBL/GenBank/DDBJ databases">
        <title>Defined microbial consortia suppress multidrug-resistant proinflammatory Enterobacteriaceae via ecological control.</title>
        <authorList>
            <person name="Furuichi M."/>
            <person name="Kawaguchi T."/>
            <person name="Pust M."/>
            <person name="Yasuma K."/>
            <person name="Plichta D."/>
            <person name="Hasegawa N."/>
            <person name="Ohya T."/>
            <person name="Bhattarai S."/>
            <person name="Sasajima S."/>
            <person name="Aoto Y."/>
            <person name="Tuganbaev T."/>
            <person name="Yaginuma M."/>
            <person name="Ueda M."/>
            <person name="Okahashi N."/>
            <person name="Amafuji K."/>
            <person name="Kiridooshi Y."/>
            <person name="Sugita K."/>
            <person name="Strazar M."/>
            <person name="Skelly A."/>
            <person name="Suda W."/>
            <person name="Hattori M."/>
            <person name="Nakamoto N."/>
            <person name="Caballero S."/>
            <person name="Norman J."/>
            <person name="Olle B."/>
            <person name="Tanoue T."/>
            <person name="Arita M."/>
            <person name="Bucci V."/>
            <person name="Atarashi K."/>
            <person name="Xavier R."/>
            <person name="Honda K."/>
        </authorList>
    </citation>
    <scope>NUCLEOTIDE SEQUENCE [LARGE SCALE GENOMIC DNA]</scope>
    <source>
        <strain evidence="17">f13</strain>
    </source>
</reference>
<dbReference type="PANTHER" id="PTHR30175:SF1">
    <property type="entry name" value="PTS SYSTEM ARBUTIN-, CELLOBIOSE-, AND SALICIN-SPECIFIC EIIBC COMPONENT-RELATED"/>
    <property type="match status" value="1"/>
</dbReference>
<evidence type="ECO:0000256" key="6">
    <source>
        <dbReference type="ARBA" id="ARBA00022683"/>
    </source>
</evidence>
<dbReference type="Pfam" id="PF02378">
    <property type="entry name" value="PTS_EIIC"/>
    <property type="match status" value="1"/>
</dbReference>
<feature type="active site" description="Phosphocysteine intermediate; for EIIB activity" evidence="11">
    <location>
        <position position="28"/>
    </location>
</feature>
<comment type="caution">
    <text evidence="16">The sequence shown here is derived from an EMBL/GenBank/DDBJ whole genome shotgun (WGS) entry which is preliminary data.</text>
</comment>
<dbReference type="SUPFAM" id="SSF55604">
    <property type="entry name" value="Glucose permease domain IIB"/>
    <property type="match status" value="1"/>
</dbReference>
<keyword evidence="8" id="KW-0418">Kinase</keyword>
<evidence type="ECO:0000256" key="2">
    <source>
        <dbReference type="ARBA" id="ARBA00022448"/>
    </source>
</evidence>
<dbReference type="PROSITE" id="PS51098">
    <property type="entry name" value="PTS_EIIB_TYPE_1"/>
    <property type="match status" value="1"/>
</dbReference>
<feature type="domain" description="PTS EIIC type-1" evidence="15">
    <location>
        <begin position="106"/>
        <end position="465"/>
    </location>
</feature>
<comment type="subcellular location">
    <subcellularLocation>
        <location evidence="1">Cell membrane</location>
        <topology evidence="1">Multi-pass membrane protein</topology>
    </subcellularLocation>
</comment>
<name>A0ABQ0AZA7_9FIRM</name>
<feature type="transmembrane region" description="Helical" evidence="12">
    <location>
        <begin position="242"/>
        <end position="266"/>
    </location>
</feature>
<sequence>MSKEYAGLAGQILEKVGGKENVLDVYHCQTRLRFQLADESRADQEALNAMDGVAKVLISGGVFQVVIGTHVKYVFEEIEALVGPKEKREGGTAGGKKKNPVEAVIDFISGTFQPIIPALSGAGMVKALLALLVVFHLIDADSQTYYILNFFADGVFYYLPILLAVTEAQKLKCNPVLAAGVAAIMLHPNWTALVTAGEAVHFFGVIPFTLASYTGSVIPIILVILVQAYVERFLDKWIPKSVKLVFVPMLTFLIMGTLALAVLGPIGSVLGNALGVFFTFLSTNASWAPAVVIGGFLPLMVMFGLHNGVAPLGVMQMADLGYDSIFGPGCVCSNIAQGAATLVVFLRTRDAKTKQIAASSSVTAFMGITEPALYGVNLPKKYPLIAAMIGGACGGLYAGLTQTHRFATGSSGIPAVLLYIGDNSMTCFYNILIALVISAVVSAALAYILSFKFEPALNGKAGKLEEKQTEKQEEKQAEAPAAFDGSIYDPVPGEVIPLEEIGDGVFSAGVLGAGCGIRPAEGKVYAPFDGEIILVADTKHAIGIRSKAGIETMIHVGLETVALNGAGFHPMVKAGDPVRKGQLLMEFDLEEIGKTCPTVTAFLVTNSFDYGTVELKCQGDAQVGDLVMEVKK</sequence>
<dbReference type="InterPro" id="IPR050558">
    <property type="entry name" value="PTS_Sugar-Specific_Components"/>
</dbReference>
<dbReference type="Gene3D" id="3.30.1360.60">
    <property type="entry name" value="Glucose permease domain IIB"/>
    <property type="match status" value="1"/>
</dbReference>
<keyword evidence="3" id="KW-1003">Cell membrane</keyword>
<keyword evidence="5" id="KW-0808">Transferase</keyword>
<keyword evidence="4" id="KW-0762">Sugar transport</keyword>
<dbReference type="InterPro" id="IPR003352">
    <property type="entry name" value="PTS_EIIC"/>
</dbReference>
<keyword evidence="17" id="KW-1185">Reference proteome</keyword>
<dbReference type="EMBL" id="BAABXL010000001">
    <property type="protein sequence ID" value="GAA6269361.1"/>
    <property type="molecule type" value="Genomic_DNA"/>
</dbReference>
<dbReference type="NCBIfam" id="TIGR01995">
    <property type="entry name" value="PTS-II-ABC-beta"/>
    <property type="match status" value="1"/>
</dbReference>
<keyword evidence="2" id="KW-0813">Transport</keyword>
<dbReference type="InterPro" id="IPR011297">
    <property type="entry name" value="PTS_IIABC_b_glu"/>
</dbReference>
<dbReference type="PROSITE" id="PS51093">
    <property type="entry name" value="PTS_EIIA_TYPE_1"/>
    <property type="match status" value="1"/>
</dbReference>
<dbReference type="Pfam" id="PF00358">
    <property type="entry name" value="PTS_EIIA_1"/>
    <property type="match status" value="1"/>
</dbReference>
<evidence type="ECO:0000256" key="12">
    <source>
        <dbReference type="SAM" id="Phobius"/>
    </source>
</evidence>
<feature type="transmembrane region" description="Helical" evidence="12">
    <location>
        <begin position="144"/>
        <end position="164"/>
    </location>
</feature>
<dbReference type="NCBIfam" id="TIGR00830">
    <property type="entry name" value="PTBA"/>
    <property type="match status" value="1"/>
</dbReference>
<gene>
    <name evidence="16" type="ORF">F130042H8_24210</name>
</gene>
<evidence type="ECO:0000259" key="14">
    <source>
        <dbReference type="PROSITE" id="PS51098"/>
    </source>
</evidence>
<evidence type="ECO:0000259" key="15">
    <source>
        <dbReference type="PROSITE" id="PS51103"/>
    </source>
</evidence>
<dbReference type="CDD" id="cd00212">
    <property type="entry name" value="PTS_IIB_glc"/>
    <property type="match status" value="1"/>
</dbReference>
<dbReference type="SUPFAM" id="SSF51261">
    <property type="entry name" value="Duplicated hybrid motif"/>
    <property type="match status" value="1"/>
</dbReference>
<organism evidence="16 17">
    <name type="scientific">Enterocloster alcoholdehydrogenati</name>
    <dbReference type="NCBI Taxonomy" id="2547410"/>
    <lineage>
        <taxon>Bacteria</taxon>
        <taxon>Bacillati</taxon>
        <taxon>Bacillota</taxon>
        <taxon>Clostridia</taxon>
        <taxon>Lachnospirales</taxon>
        <taxon>Lachnospiraceae</taxon>
        <taxon>Enterocloster</taxon>
    </lineage>
</organism>
<evidence type="ECO:0000259" key="13">
    <source>
        <dbReference type="PROSITE" id="PS51093"/>
    </source>
</evidence>
<dbReference type="PROSITE" id="PS01035">
    <property type="entry name" value="PTS_EIIB_TYPE_1_CYS"/>
    <property type="match status" value="1"/>
</dbReference>
<evidence type="ECO:0000256" key="11">
    <source>
        <dbReference type="PROSITE-ProRule" id="PRU00421"/>
    </source>
</evidence>
<evidence type="ECO:0000256" key="10">
    <source>
        <dbReference type="ARBA" id="ARBA00023136"/>
    </source>
</evidence>
<accession>A0ABQ0AZA7</accession>
<dbReference type="PROSITE" id="PS51103">
    <property type="entry name" value="PTS_EIIC_TYPE_1"/>
    <property type="match status" value="1"/>
</dbReference>
<keyword evidence="7 12" id="KW-0812">Transmembrane</keyword>
<evidence type="ECO:0000256" key="1">
    <source>
        <dbReference type="ARBA" id="ARBA00004651"/>
    </source>
</evidence>